<dbReference type="InterPro" id="IPR010286">
    <property type="entry name" value="METTL16/RlmF"/>
</dbReference>
<dbReference type="GO" id="GO:0051254">
    <property type="term" value="P:positive regulation of RNA metabolic process"/>
    <property type="evidence" value="ECO:0007669"/>
    <property type="project" value="UniProtKB-ARBA"/>
</dbReference>
<feature type="binding site" evidence="17">
    <location>
        <position position="82"/>
    </location>
    <ligand>
        <name>S-adenosyl-L-methionine</name>
        <dbReference type="ChEBI" id="CHEBI:59789"/>
    </ligand>
</feature>
<dbReference type="GO" id="GO:0043488">
    <property type="term" value="P:regulation of mRNA stability"/>
    <property type="evidence" value="ECO:0007669"/>
    <property type="project" value="UniProtKB-ARBA"/>
</dbReference>
<evidence type="ECO:0000256" key="9">
    <source>
        <dbReference type="ARBA" id="ARBA00022691"/>
    </source>
</evidence>
<dbReference type="FunFam" id="3.40.50.150:FF:000062">
    <property type="entry name" value="U6 small nuclear RNA (adenine-(43)-N(6))-methyltransferase"/>
    <property type="match status" value="1"/>
</dbReference>
<feature type="compositionally biased region" description="Basic and acidic residues" evidence="18">
    <location>
        <begin position="520"/>
        <end position="550"/>
    </location>
</feature>
<keyword evidence="6" id="KW-0963">Cytoplasm</keyword>
<evidence type="ECO:0000256" key="11">
    <source>
        <dbReference type="ARBA" id="ARBA00023242"/>
    </source>
</evidence>
<evidence type="ECO:0000256" key="1">
    <source>
        <dbReference type="ARBA" id="ARBA00004123"/>
    </source>
</evidence>
<dbReference type="PANTHER" id="PTHR13393:SF0">
    <property type="entry name" value="RNA N6-ADENOSINE-METHYLTRANSFERASE METTL16"/>
    <property type="match status" value="1"/>
</dbReference>
<gene>
    <name evidence="19" type="ORF">RRG08_021317</name>
</gene>
<dbReference type="Pfam" id="PF05971">
    <property type="entry name" value="Methyltransf_10"/>
    <property type="match status" value="1"/>
</dbReference>
<keyword evidence="10" id="KW-0694">RNA-binding</keyword>
<evidence type="ECO:0000313" key="19">
    <source>
        <dbReference type="EMBL" id="KAK3710502.1"/>
    </source>
</evidence>
<feature type="compositionally biased region" description="Basic and acidic residues" evidence="18">
    <location>
        <begin position="386"/>
        <end position="396"/>
    </location>
</feature>
<dbReference type="PANTHER" id="PTHR13393">
    <property type="entry name" value="SAM-DEPENDENT METHYLTRANSFERASE"/>
    <property type="match status" value="1"/>
</dbReference>
<evidence type="ECO:0000256" key="7">
    <source>
        <dbReference type="ARBA" id="ARBA00022603"/>
    </source>
</evidence>
<evidence type="ECO:0000256" key="3">
    <source>
        <dbReference type="ARBA" id="ARBA00005878"/>
    </source>
</evidence>
<evidence type="ECO:0000256" key="16">
    <source>
        <dbReference type="ARBA" id="ARBA00074041"/>
    </source>
</evidence>
<feature type="compositionally biased region" description="Polar residues" evidence="18">
    <location>
        <begin position="398"/>
        <end position="410"/>
    </location>
</feature>
<evidence type="ECO:0000256" key="18">
    <source>
        <dbReference type="SAM" id="MobiDB-lite"/>
    </source>
</evidence>
<feature type="binding site" evidence="17">
    <location>
        <position position="105"/>
    </location>
    <ligand>
        <name>S-adenosyl-L-methionine</name>
        <dbReference type="ChEBI" id="CHEBI:59789"/>
    </ligand>
</feature>
<evidence type="ECO:0000256" key="13">
    <source>
        <dbReference type="ARBA" id="ARBA00032914"/>
    </source>
</evidence>
<comment type="caution">
    <text evidence="19">The sequence shown here is derived from an EMBL/GenBank/DDBJ whole genome shotgun (WGS) entry which is preliminary data.</text>
</comment>
<dbReference type="GO" id="GO:0003723">
    <property type="term" value="F:RNA binding"/>
    <property type="evidence" value="ECO:0007669"/>
    <property type="project" value="UniProtKB-KW"/>
</dbReference>
<keyword evidence="20" id="KW-1185">Reference proteome</keyword>
<dbReference type="Gene3D" id="3.40.50.150">
    <property type="entry name" value="Vaccinia Virus protein VP39"/>
    <property type="match status" value="1"/>
</dbReference>
<proteinExistence type="inferred from homology"/>
<evidence type="ECO:0000256" key="15">
    <source>
        <dbReference type="ARBA" id="ARBA00070459"/>
    </source>
</evidence>
<feature type="compositionally biased region" description="Basic and acidic residues" evidence="18">
    <location>
        <begin position="411"/>
        <end position="445"/>
    </location>
</feature>
<dbReference type="SUPFAM" id="SSF53335">
    <property type="entry name" value="S-adenosyl-L-methionine-dependent methyltransferases"/>
    <property type="match status" value="1"/>
</dbReference>
<evidence type="ECO:0000256" key="5">
    <source>
        <dbReference type="ARBA" id="ARBA00012166"/>
    </source>
</evidence>
<dbReference type="EMBL" id="JAWDGP010007636">
    <property type="protein sequence ID" value="KAK3710502.1"/>
    <property type="molecule type" value="Genomic_DNA"/>
</dbReference>
<dbReference type="InterPro" id="IPR017182">
    <property type="entry name" value="METTL16/PsiM"/>
</dbReference>
<reference evidence="19" key="1">
    <citation type="journal article" date="2023" name="G3 (Bethesda)">
        <title>A reference genome for the long-term kleptoplast-retaining sea slug Elysia crispata morphotype clarki.</title>
        <authorList>
            <person name="Eastman K.E."/>
            <person name="Pendleton A.L."/>
            <person name="Shaikh M.A."/>
            <person name="Suttiyut T."/>
            <person name="Ogas R."/>
            <person name="Tomko P."/>
            <person name="Gavelis G."/>
            <person name="Widhalm J.R."/>
            <person name="Wisecaver J.H."/>
        </authorList>
    </citation>
    <scope>NUCLEOTIDE SEQUENCE</scope>
    <source>
        <strain evidence="19">ECLA1</strain>
    </source>
</reference>
<evidence type="ECO:0000256" key="8">
    <source>
        <dbReference type="ARBA" id="ARBA00022679"/>
    </source>
</evidence>
<protein>
    <recommendedName>
        <fullName evidence="15">RNA N(6)-adenosine-methyltransferase METTL16</fullName>
        <ecNumber evidence="5">2.1.1.346</ecNumber>
        <ecNumber evidence="4">2.1.1.348</ecNumber>
    </recommendedName>
    <alternativeName>
        <fullName evidence="13">Methyltransferase 10 domain-containing protein</fullName>
    </alternativeName>
    <alternativeName>
        <fullName evidence="14">Methyltransferase-like protein 16</fullName>
    </alternativeName>
    <alternativeName>
        <fullName evidence="16">RNA N(6)-adenosine-methyltransferase mettl16</fullName>
    </alternativeName>
    <alternativeName>
        <fullName evidence="12">U6 small nuclear RNA (adenine-(43)-N(6))-methyltransferase</fullName>
    </alternativeName>
</protein>
<dbReference type="GO" id="GO:0120048">
    <property type="term" value="F:U6 snRNA (adenine-(43)-N(6))-methyltransferase activity"/>
    <property type="evidence" value="ECO:0007669"/>
    <property type="project" value="UniProtKB-EC"/>
</dbReference>
<name>A0AAE1CLN1_9GAST</name>
<dbReference type="CDD" id="cd02440">
    <property type="entry name" value="AdoMet_MTases"/>
    <property type="match status" value="1"/>
</dbReference>
<dbReference type="GO" id="GO:0005737">
    <property type="term" value="C:cytoplasm"/>
    <property type="evidence" value="ECO:0007669"/>
    <property type="project" value="UniProtKB-SubCell"/>
</dbReference>
<accession>A0AAE1CLN1</accession>
<keyword evidence="9 17" id="KW-0949">S-adenosyl-L-methionine</keyword>
<organism evidence="19 20">
    <name type="scientific">Elysia crispata</name>
    <name type="common">lettuce slug</name>
    <dbReference type="NCBI Taxonomy" id="231223"/>
    <lineage>
        <taxon>Eukaryota</taxon>
        <taxon>Metazoa</taxon>
        <taxon>Spiralia</taxon>
        <taxon>Lophotrochozoa</taxon>
        <taxon>Mollusca</taxon>
        <taxon>Gastropoda</taxon>
        <taxon>Heterobranchia</taxon>
        <taxon>Euthyneura</taxon>
        <taxon>Panpulmonata</taxon>
        <taxon>Sacoglossa</taxon>
        <taxon>Placobranchoidea</taxon>
        <taxon>Plakobranchidae</taxon>
        <taxon>Elysia</taxon>
    </lineage>
</organism>
<evidence type="ECO:0000256" key="17">
    <source>
        <dbReference type="PIRSR" id="PIRSR037350-1"/>
    </source>
</evidence>
<comment type="subcellular location">
    <subcellularLocation>
        <location evidence="2">Cytoplasm</location>
    </subcellularLocation>
    <subcellularLocation>
        <location evidence="1">Nucleus</location>
    </subcellularLocation>
</comment>
<keyword evidence="11" id="KW-0539">Nucleus</keyword>
<dbReference type="GO" id="GO:0001734">
    <property type="term" value="F:mRNA m(6)A methyltransferase activity"/>
    <property type="evidence" value="ECO:0007669"/>
    <property type="project" value="UniProtKB-EC"/>
</dbReference>
<evidence type="ECO:0000256" key="12">
    <source>
        <dbReference type="ARBA" id="ARBA00031450"/>
    </source>
</evidence>
<evidence type="ECO:0000313" key="20">
    <source>
        <dbReference type="Proteomes" id="UP001283361"/>
    </source>
</evidence>
<dbReference type="GO" id="GO:0005634">
    <property type="term" value="C:nucleus"/>
    <property type="evidence" value="ECO:0007669"/>
    <property type="project" value="UniProtKB-SubCell"/>
</dbReference>
<keyword evidence="7" id="KW-0489">Methyltransferase</keyword>
<evidence type="ECO:0000256" key="4">
    <source>
        <dbReference type="ARBA" id="ARBA00012160"/>
    </source>
</evidence>
<dbReference type="AlphaFoldDB" id="A0AAE1CLN1"/>
<dbReference type="PIRSF" id="PIRSF037350">
    <property type="entry name" value="Mtase_ZK1128_prd"/>
    <property type="match status" value="1"/>
</dbReference>
<dbReference type="GO" id="GO:0070475">
    <property type="term" value="P:rRNA base methylation"/>
    <property type="evidence" value="ECO:0007669"/>
    <property type="project" value="TreeGrafter"/>
</dbReference>
<feature type="compositionally biased region" description="Polar residues" evidence="18">
    <location>
        <begin position="375"/>
        <end position="385"/>
    </location>
</feature>
<feature type="binding site" evidence="17">
    <location>
        <position position="180"/>
    </location>
    <ligand>
        <name>S-adenosyl-L-methionine</name>
        <dbReference type="ChEBI" id="CHEBI:59789"/>
    </ligand>
</feature>
<dbReference type="EC" id="2.1.1.348" evidence="4"/>
<sequence length="629" mass="71535">MSLNKYMHPRNRYKSAKPSFLQLALKYPDFRAITTQDESGKVFLDFKNADALRALTRCLLKEDFDLTVELPMDRLVPTLPLRLNYIHWLEDIVGTDGKKWGIDIGTGASCIYPLLASKMNQWNFLATETDAENFYHAEKNVANNNLSHLVHVKSSADESILTSPLQSFMDTEVFDFCMCNPPFFADHMEAQGLVTTRSDDRPEAGSVSTASPQECIVAGGEVAFVRQMIEESSVLREKIRVYTSMLGKKSSLAQLKEELRHQKVAKFSSTEFCQGKTMRWGLAWTFDSSVTFPRSEFEGRKAKPPLLYVIPKGSSSVEYKVHELARHLRQILESIKVHCYQGKQAKSFTSITLTAAENTWCNQRRLRRQQKWKNSRSATESQQQDNKCREERKDESSQTDNDTHQIFNKDTSGRLPKDNKENSDMAMATEKEKPSLADESSESHITKMSQKRSLDDTSDTENGNAKRLCTEISERGNGFKDHSENSSSQRDKTKGNESSTLNGINSSEVKHYTVYAITKTPERSETDDFEAKLENGQKVSEDPNISKESKSVPNEDEAHLSGIMENVSEVVPSTSFEVPSQPKEYILKCVMRLKRSEDNINLELEWLDGKSRELMHQVFTFLKNKLAQI</sequence>
<comment type="similarity">
    <text evidence="3">Belongs to the methyltransferase superfamily. METTL16/RlmF family.</text>
</comment>
<feature type="region of interest" description="Disordered" evidence="18">
    <location>
        <begin position="519"/>
        <end position="553"/>
    </location>
</feature>
<dbReference type="InterPro" id="IPR029063">
    <property type="entry name" value="SAM-dependent_MTases_sf"/>
</dbReference>
<dbReference type="Proteomes" id="UP001283361">
    <property type="component" value="Unassembled WGS sequence"/>
</dbReference>
<dbReference type="EC" id="2.1.1.346" evidence="5"/>
<evidence type="ECO:0000256" key="14">
    <source>
        <dbReference type="ARBA" id="ARBA00032945"/>
    </source>
</evidence>
<feature type="compositionally biased region" description="Basic and acidic residues" evidence="18">
    <location>
        <begin position="468"/>
        <end position="495"/>
    </location>
</feature>
<dbReference type="GO" id="GO:0009896">
    <property type="term" value="P:positive regulation of catabolic process"/>
    <property type="evidence" value="ECO:0007669"/>
    <property type="project" value="UniProtKB-ARBA"/>
</dbReference>
<keyword evidence="8" id="KW-0808">Transferase</keyword>
<evidence type="ECO:0000256" key="10">
    <source>
        <dbReference type="ARBA" id="ARBA00022884"/>
    </source>
</evidence>
<feature type="compositionally biased region" description="Polar residues" evidence="18">
    <location>
        <begin position="496"/>
        <end position="505"/>
    </location>
</feature>
<evidence type="ECO:0000256" key="2">
    <source>
        <dbReference type="ARBA" id="ARBA00004496"/>
    </source>
</evidence>
<feature type="region of interest" description="Disordered" evidence="18">
    <location>
        <begin position="369"/>
        <end position="505"/>
    </location>
</feature>
<feature type="binding site" evidence="17">
    <location>
        <position position="128"/>
    </location>
    <ligand>
        <name>S-adenosyl-L-methionine</name>
        <dbReference type="ChEBI" id="CHEBI:59789"/>
    </ligand>
</feature>
<dbReference type="GO" id="GO:0006397">
    <property type="term" value="P:mRNA processing"/>
    <property type="evidence" value="ECO:0007669"/>
    <property type="project" value="UniProtKB-ARBA"/>
</dbReference>
<evidence type="ECO:0000256" key="6">
    <source>
        <dbReference type="ARBA" id="ARBA00022490"/>
    </source>
</evidence>